<comment type="caution">
    <text evidence="2">The sequence shown here is derived from an EMBL/GenBank/DDBJ whole genome shotgun (WGS) entry which is preliminary data.</text>
</comment>
<dbReference type="EMBL" id="JAGPXC010000001">
    <property type="protein sequence ID" value="KAH6660297.1"/>
    <property type="molecule type" value="Genomic_DNA"/>
</dbReference>
<feature type="region of interest" description="Disordered" evidence="1">
    <location>
        <begin position="79"/>
        <end position="99"/>
    </location>
</feature>
<evidence type="ECO:0000256" key="1">
    <source>
        <dbReference type="SAM" id="MobiDB-lite"/>
    </source>
</evidence>
<accession>A0A9P8UXS3</accession>
<name>A0A9P8UXS3_9PEZI</name>
<proteinExistence type="predicted"/>
<dbReference type="PANTHER" id="PTHR36578:SF1">
    <property type="entry name" value="APPLE DOMAIN-CONTAINING PROTEIN"/>
    <property type="match status" value="1"/>
</dbReference>
<dbReference type="PANTHER" id="PTHR36578">
    <property type="entry name" value="CHROMOSOME 15, WHOLE GENOME SHOTGUN SEQUENCE"/>
    <property type="match status" value="1"/>
</dbReference>
<reference evidence="2" key="1">
    <citation type="journal article" date="2021" name="Nat. Commun.">
        <title>Genetic determinants of endophytism in the Arabidopsis root mycobiome.</title>
        <authorList>
            <person name="Mesny F."/>
            <person name="Miyauchi S."/>
            <person name="Thiergart T."/>
            <person name="Pickel B."/>
            <person name="Atanasova L."/>
            <person name="Karlsson M."/>
            <person name="Huettel B."/>
            <person name="Barry K.W."/>
            <person name="Haridas S."/>
            <person name="Chen C."/>
            <person name="Bauer D."/>
            <person name="Andreopoulos W."/>
            <person name="Pangilinan J."/>
            <person name="LaButti K."/>
            <person name="Riley R."/>
            <person name="Lipzen A."/>
            <person name="Clum A."/>
            <person name="Drula E."/>
            <person name="Henrissat B."/>
            <person name="Kohler A."/>
            <person name="Grigoriev I.V."/>
            <person name="Martin F.M."/>
            <person name="Hacquard S."/>
        </authorList>
    </citation>
    <scope>NUCLEOTIDE SEQUENCE</scope>
    <source>
        <strain evidence="2">MPI-SDFR-AT-0073</strain>
    </source>
</reference>
<dbReference type="AlphaFoldDB" id="A0A9P8UXS3"/>
<dbReference type="Proteomes" id="UP000758603">
    <property type="component" value="Unassembled WGS sequence"/>
</dbReference>
<sequence>MKSFYISLGFAAMVKSQGFDFGVIDAAPVAVTTTLSIGAGSTTIEYNSATAIANVVADVSANFISRNLSSKSALKNRLPAGKRDGSCNVQPSGAGPVPSPDTPGAFLADPDFSSVAIDAQTPSGFVRSSLNLRGSNSAYASMGHTALDSYDSQTCANKCRAITGCMRSISISSATHLFCPDPPSTIVIKCVFWGGPVLNTNANNEGQWRSKFEIVIAGSNGYNTAGPFESPTGYTGIYLGEAAINAPNECNSYMGVKIFTSSPFDPALCAAACSSQSDYNRANPYEDGNFQTCQFYNTYMLLKNGGSAQQYCSLVLVTSKVFFILSC</sequence>
<dbReference type="GeneID" id="70134667"/>
<dbReference type="OrthoDB" id="271448at2759"/>
<evidence type="ECO:0000313" key="3">
    <source>
        <dbReference type="Proteomes" id="UP000758603"/>
    </source>
</evidence>
<keyword evidence="3" id="KW-1185">Reference proteome</keyword>
<protein>
    <submittedName>
        <fullName evidence="2">Uncharacterized protein</fullName>
    </submittedName>
</protein>
<gene>
    <name evidence="2" type="ORF">BKA67DRAFT_641420</name>
</gene>
<organism evidence="2 3">
    <name type="scientific">Truncatella angustata</name>
    <dbReference type="NCBI Taxonomy" id="152316"/>
    <lineage>
        <taxon>Eukaryota</taxon>
        <taxon>Fungi</taxon>
        <taxon>Dikarya</taxon>
        <taxon>Ascomycota</taxon>
        <taxon>Pezizomycotina</taxon>
        <taxon>Sordariomycetes</taxon>
        <taxon>Xylariomycetidae</taxon>
        <taxon>Amphisphaeriales</taxon>
        <taxon>Sporocadaceae</taxon>
        <taxon>Truncatella</taxon>
    </lineage>
</organism>
<dbReference type="RefSeq" id="XP_045964428.1">
    <property type="nucleotide sequence ID" value="XM_046105776.1"/>
</dbReference>
<evidence type="ECO:0000313" key="2">
    <source>
        <dbReference type="EMBL" id="KAH6660297.1"/>
    </source>
</evidence>